<feature type="domain" description="Transglutaminase-like" evidence="2">
    <location>
        <begin position="162"/>
        <end position="226"/>
    </location>
</feature>
<keyword evidence="1" id="KW-0732">Signal</keyword>
<dbReference type="SMART" id="SM00460">
    <property type="entry name" value="TGc"/>
    <property type="match status" value="1"/>
</dbReference>
<dbReference type="eggNOG" id="COG1305">
    <property type="taxonomic scope" value="Bacteria"/>
</dbReference>
<comment type="caution">
    <text evidence="3">The sequence shown here is derived from an EMBL/GenBank/DDBJ whole genome shotgun (WGS) entry which is preliminary data.</text>
</comment>
<protein>
    <recommendedName>
        <fullName evidence="2">Transglutaminase-like domain-containing protein</fullName>
    </recommendedName>
</protein>
<dbReference type="EMBL" id="ALWO02000052">
    <property type="protein sequence ID" value="EOZ92349.1"/>
    <property type="molecule type" value="Genomic_DNA"/>
</dbReference>
<name>S2D0E7_INDAL</name>
<dbReference type="AlphaFoldDB" id="S2D0E7"/>
<reference evidence="3 4" key="1">
    <citation type="journal article" date="2013" name="Genome Announc.">
        <title>Draft Genome Sequence of Indibacter alkaliphilus Strain LW1T, Isolated from Lonar Lake, a Haloalkaline Lake in the Buldana District of Maharashtra, India.</title>
        <authorList>
            <person name="Singh A."/>
            <person name="Kumar Jangir P."/>
            <person name="Sharma R."/>
            <person name="Singh A."/>
            <person name="Kumar Pinnaka A."/>
            <person name="Shivaji S."/>
        </authorList>
    </citation>
    <scope>NUCLEOTIDE SEQUENCE [LARGE SCALE GENOMIC DNA]</scope>
    <source>
        <strain evidence="4">CCUG 57479 / KCTC 22604 / LW1</strain>
    </source>
</reference>
<feature type="chain" id="PRO_5004507731" description="Transglutaminase-like domain-containing protein" evidence="1">
    <location>
        <begin position="19"/>
        <end position="656"/>
    </location>
</feature>
<dbReference type="Gene3D" id="3.10.620.30">
    <property type="match status" value="1"/>
</dbReference>
<dbReference type="Proteomes" id="UP000006073">
    <property type="component" value="Unassembled WGS sequence"/>
</dbReference>
<feature type="signal peptide" evidence="1">
    <location>
        <begin position="1"/>
        <end position="18"/>
    </location>
</feature>
<evidence type="ECO:0000256" key="1">
    <source>
        <dbReference type="SAM" id="SignalP"/>
    </source>
</evidence>
<evidence type="ECO:0000259" key="2">
    <source>
        <dbReference type="SMART" id="SM00460"/>
    </source>
</evidence>
<dbReference type="PANTHER" id="PTHR33490">
    <property type="entry name" value="BLR5614 PROTEIN-RELATED"/>
    <property type="match status" value="1"/>
</dbReference>
<dbReference type="InterPro" id="IPR002931">
    <property type="entry name" value="Transglutaminase-like"/>
</dbReference>
<proteinExistence type="predicted"/>
<keyword evidence="4" id="KW-1185">Reference proteome</keyword>
<dbReference type="STRING" id="1189612.A33Q_4442"/>
<evidence type="ECO:0000313" key="3">
    <source>
        <dbReference type="EMBL" id="EOZ92349.1"/>
    </source>
</evidence>
<dbReference type="InterPro" id="IPR038765">
    <property type="entry name" value="Papain-like_cys_pep_sf"/>
</dbReference>
<dbReference type="Pfam" id="PF01841">
    <property type="entry name" value="Transglut_core"/>
    <property type="match status" value="1"/>
</dbReference>
<organism evidence="3 4">
    <name type="scientific">Indibacter alkaliphilus (strain CCUG 57479 / KCTC 22604 / LW1)</name>
    <dbReference type="NCBI Taxonomy" id="1189612"/>
    <lineage>
        <taxon>Bacteria</taxon>
        <taxon>Pseudomonadati</taxon>
        <taxon>Bacteroidota</taxon>
        <taxon>Cytophagia</taxon>
        <taxon>Cytophagales</taxon>
        <taxon>Cyclobacteriaceae</taxon>
    </lineage>
</organism>
<gene>
    <name evidence="3" type="ORF">A33Q_4442</name>
</gene>
<sequence length="656" mass="74884">MNLLALYVFLSLTGNLCAQDTQVEMEDMLEKADIDGLSKIFVIVSPLSGFPEMQSYQSLNYATEIRKIEDGRVEIINTLANQMPNPKDAFPLRNIPNSLDKRYLSPSPKIESKDPRIQSLAEEILTRLDDPNTKDVVYEVLRWNRGHLFWGNPNEVPSAIESFENQTVNCIGFTHLPAAILRHLGIPARTVRTFIARPDQNRLIPHYLLEVYFPSLEGWITYEPQGPGMPFIENIVLYTHHDWDVEGQKIFRPLSRDMNITVSGGVDASIPNPDLSPPELISLDFSPSHFDRDQGHEQVLVTLNARDLESGVDEIRIDMQAPDFSGPGKSLFFHLKDGDEFEGTFTAQLGWNMQTANHAREYRVSRMRMSDNLGNVREYQAKHLEEKGFPTGVTLETWTALDDAPPEPVYISPFFPERVPAAPNGLHYTFFYTVSKTSSNAEGGISTTTDFVHNEGVQVRASSTGSFRSGQYFIGFHYPQYVPPHHPYGKYQMNSYYLRGPNDRQFNILPRNFNQELMNYSFELVKDVPMYSGPVEIESIIIFSQKDGQLSSNQDMVLIQTSGAISPLNEKPQETDQSFRMFFETMDGKKVNNRRSVCSRRFGSHHLLFRSNGPRDTPVRIERIELDDKEGNTHVFYMKDLQNKILKTIPEYMVLD</sequence>
<evidence type="ECO:0000313" key="4">
    <source>
        <dbReference type="Proteomes" id="UP000006073"/>
    </source>
</evidence>
<accession>S2D0E7</accession>
<dbReference type="SUPFAM" id="SSF54001">
    <property type="entry name" value="Cysteine proteinases"/>
    <property type="match status" value="1"/>
</dbReference>